<feature type="region of interest" description="Disordered" evidence="1">
    <location>
        <begin position="135"/>
        <end position="159"/>
    </location>
</feature>
<feature type="region of interest" description="Disordered" evidence="1">
    <location>
        <begin position="37"/>
        <end position="57"/>
    </location>
</feature>
<accession>A0AAW2GMI2</accession>
<gene>
    <name evidence="2" type="ORF">PUN28_003155</name>
</gene>
<dbReference type="AlphaFoldDB" id="A0AAW2GMI2"/>
<reference evidence="2 3" key="1">
    <citation type="submission" date="2023-03" db="EMBL/GenBank/DDBJ databases">
        <title>High recombination rates correlate with genetic variation in Cardiocondyla obscurior ants.</title>
        <authorList>
            <person name="Errbii M."/>
        </authorList>
    </citation>
    <scope>NUCLEOTIDE SEQUENCE [LARGE SCALE GENOMIC DNA]</scope>
    <source>
        <strain evidence="2">Alpha-2009</strain>
        <tissue evidence="2">Whole body</tissue>
    </source>
</reference>
<name>A0AAW2GMI2_9HYME</name>
<keyword evidence="3" id="KW-1185">Reference proteome</keyword>
<organism evidence="2 3">
    <name type="scientific">Cardiocondyla obscurior</name>
    <dbReference type="NCBI Taxonomy" id="286306"/>
    <lineage>
        <taxon>Eukaryota</taxon>
        <taxon>Metazoa</taxon>
        <taxon>Ecdysozoa</taxon>
        <taxon>Arthropoda</taxon>
        <taxon>Hexapoda</taxon>
        <taxon>Insecta</taxon>
        <taxon>Pterygota</taxon>
        <taxon>Neoptera</taxon>
        <taxon>Endopterygota</taxon>
        <taxon>Hymenoptera</taxon>
        <taxon>Apocrita</taxon>
        <taxon>Aculeata</taxon>
        <taxon>Formicoidea</taxon>
        <taxon>Formicidae</taxon>
        <taxon>Myrmicinae</taxon>
        <taxon>Cardiocondyla</taxon>
    </lineage>
</organism>
<evidence type="ECO:0000256" key="1">
    <source>
        <dbReference type="SAM" id="MobiDB-lite"/>
    </source>
</evidence>
<evidence type="ECO:0000313" key="3">
    <source>
        <dbReference type="Proteomes" id="UP001430953"/>
    </source>
</evidence>
<evidence type="ECO:0000313" key="2">
    <source>
        <dbReference type="EMBL" id="KAL0127672.1"/>
    </source>
</evidence>
<protein>
    <submittedName>
        <fullName evidence="2">Uncharacterized protein</fullName>
    </submittedName>
</protein>
<dbReference type="Proteomes" id="UP001430953">
    <property type="component" value="Unassembled WGS sequence"/>
</dbReference>
<comment type="caution">
    <text evidence="2">The sequence shown here is derived from an EMBL/GenBank/DDBJ whole genome shotgun (WGS) entry which is preliminary data.</text>
</comment>
<sequence>MVFTMGCLARDNNDNNDANAPHCRFCHGEGSYMKKSKVCPDSGESMPRAKKDEEGSTGYYPGKSRLLNRNMILYHWEALPPYGIGTLIAGRYIGEVLREEFFRTPARVLEKRVFWDNRIVSDSLLGLSGLAAKEKEKEMQQAEEKAMEEVHSKEGGKRG</sequence>
<dbReference type="EMBL" id="JADYXP020000003">
    <property type="protein sequence ID" value="KAL0127672.1"/>
    <property type="molecule type" value="Genomic_DNA"/>
</dbReference>
<proteinExistence type="predicted"/>